<organism evidence="3 4">
    <name type="scientific">Acidaminococcus fermentans</name>
    <dbReference type="NCBI Taxonomy" id="905"/>
    <lineage>
        <taxon>Bacteria</taxon>
        <taxon>Bacillati</taxon>
        <taxon>Bacillota</taxon>
        <taxon>Negativicutes</taxon>
        <taxon>Acidaminococcales</taxon>
        <taxon>Acidaminococcaceae</taxon>
        <taxon>Acidaminococcus</taxon>
    </lineage>
</organism>
<keyword evidence="2" id="KW-1133">Transmembrane helix</keyword>
<evidence type="ECO:0000313" key="3">
    <source>
        <dbReference type="EMBL" id="SDW37391.1"/>
    </source>
</evidence>
<accession>A0A1H2T0L7</accession>
<keyword evidence="2" id="KW-0812">Transmembrane</keyword>
<feature type="transmembrane region" description="Helical" evidence="2">
    <location>
        <begin position="16"/>
        <end position="34"/>
    </location>
</feature>
<feature type="compositionally biased region" description="Polar residues" evidence="1">
    <location>
        <begin position="193"/>
        <end position="205"/>
    </location>
</feature>
<protein>
    <recommendedName>
        <fullName evidence="5">Class III signal peptide-containing protein</fullName>
    </recommendedName>
</protein>
<evidence type="ECO:0008006" key="5">
    <source>
        <dbReference type="Google" id="ProtNLM"/>
    </source>
</evidence>
<reference evidence="3 4" key="1">
    <citation type="submission" date="2016-10" db="EMBL/GenBank/DDBJ databases">
        <authorList>
            <person name="Varghese N."/>
            <person name="Submissions S."/>
        </authorList>
    </citation>
    <scope>NUCLEOTIDE SEQUENCE [LARGE SCALE GENOMIC DNA]</scope>
    <source>
        <strain evidence="3 4">WCC6</strain>
    </source>
</reference>
<gene>
    <name evidence="3" type="ORF">SAMN05216495_10179</name>
</gene>
<proteinExistence type="predicted"/>
<evidence type="ECO:0000256" key="1">
    <source>
        <dbReference type="SAM" id="MobiDB-lite"/>
    </source>
</evidence>
<dbReference type="Proteomes" id="UP000182379">
    <property type="component" value="Unassembled WGS sequence"/>
</dbReference>
<evidence type="ECO:0000313" key="4">
    <source>
        <dbReference type="Proteomes" id="UP000182379"/>
    </source>
</evidence>
<evidence type="ECO:0000256" key="2">
    <source>
        <dbReference type="SAM" id="Phobius"/>
    </source>
</evidence>
<comment type="caution">
    <text evidence="3">The sequence shown here is derived from an EMBL/GenBank/DDBJ whole genome shotgun (WGS) entry which is preliminary data.</text>
</comment>
<dbReference type="AlphaFoldDB" id="A0A1H2T0L7"/>
<feature type="region of interest" description="Disordered" evidence="1">
    <location>
        <begin position="182"/>
        <end position="205"/>
    </location>
</feature>
<name>A0A1H2T0L7_ACIFE</name>
<dbReference type="EMBL" id="FNOP01000001">
    <property type="protein sequence ID" value="SDW37391.1"/>
    <property type="molecule type" value="Genomic_DNA"/>
</dbReference>
<keyword evidence="2" id="KW-0472">Membrane</keyword>
<sequence length="205" mass="22271">MKHNRKHSLRSKGQDIIEYALMLAIVVGIGFLIYNQSNMADKINAVFGNANNLLATVEKESDPAVLHDRNYADAMAKMLKDAIAKGTVQLSDGATVGIYAQDAPNGKADKYNINGLKTGNVTVNGKDYMANGAFYGLWKAVDGSQSYTGASVAQKDKDWYGVEITNNGSGNYTVKYRDGSGYSNASKDGFRPSDSNNYKTETWNP</sequence>
<dbReference type="RefSeq" id="WP_074704015.1">
    <property type="nucleotide sequence ID" value="NZ_CALAKB010000032.1"/>
</dbReference>